<reference evidence="2 3" key="1">
    <citation type="submission" date="2016-10" db="EMBL/GenBank/DDBJ databases">
        <authorList>
            <person name="de Groot N.N."/>
        </authorList>
    </citation>
    <scope>NUCLEOTIDE SEQUENCE [LARGE SCALE GENOMIC DNA]</scope>
    <source>
        <strain evidence="2 3">Vu-144</strain>
    </source>
</reference>
<dbReference type="SMART" id="SM00748">
    <property type="entry name" value="HEPN"/>
    <property type="match status" value="1"/>
</dbReference>
<dbReference type="Pfam" id="PF05168">
    <property type="entry name" value="HEPN"/>
    <property type="match status" value="1"/>
</dbReference>
<protein>
    <submittedName>
        <fullName evidence="2">HEPN domain-containing protein</fullName>
    </submittedName>
</protein>
<proteinExistence type="predicted"/>
<organism evidence="2 3">
    <name type="scientific">Arachidicoccus rhizosphaerae</name>
    <dbReference type="NCBI Taxonomy" id="551991"/>
    <lineage>
        <taxon>Bacteria</taxon>
        <taxon>Pseudomonadati</taxon>
        <taxon>Bacteroidota</taxon>
        <taxon>Chitinophagia</taxon>
        <taxon>Chitinophagales</taxon>
        <taxon>Chitinophagaceae</taxon>
        <taxon>Arachidicoccus</taxon>
    </lineage>
</organism>
<dbReference type="PROSITE" id="PS50910">
    <property type="entry name" value="HEPN"/>
    <property type="match status" value="1"/>
</dbReference>
<name>A0A1H3VSK0_9BACT</name>
<evidence type="ECO:0000259" key="1">
    <source>
        <dbReference type="PROSITE" id="PS50910"/>
    </source>
</evidence>
<dbReference type="InterPro" id="IPR007842">
    <property type="entry name" value="HEPN_dom"/>
</dbReference>
<dbReference type="Gene3D" id="1.20.120.330">
    <property type="entry name" value="Nucleotidyltransferases domain 2"/>
    <property type="match status" value="1"/>
</dbReference>
<dbReference type="SUPFAM" id="SSF81593">
    <property type="entry name" value="Nucleotidyltransferase substrate binding subunit/domain"/>
    <property type="match status" value="1"/>
</dbReference>
<dbReference type="EMBL" id="FNQY01000001">
    <property type="protein sequence ID" value="SDZ77757.1"/>
    <property type="molecule type" value="Genomic_DNA"/>
</dbReference>
<keyword evidence="3" id="KW-1185">Reference proteome</keyword>
<feature type="domain" description="HEPN" evidence="1">
    <location>
        <begin position="155"/>
        <end position="282"/>
    </location>
</feature>
<gene>
    <name evidence="2" type="ORF">SAMN05192529_101419</name>
</gene>
<dbReference type="OrthoDB" id="1321649at2"/>
<evidence type="ECO:0000313" key="2">
    <source>
        <dbReference type="EMBL" id="SDZ77757.1"/>
    </source>
</evidence>
<dbReference type="RefSeq" id="WP_091392637.1">
    <property type="nucleotide sequence ID" value="NZ_FNQY01000001.1"/>
</dbReference>
<sequence length="282" mass="32123">MDINSGQHQNNQTLNHPMQGIAPHKTNVISPLVQFIVAALAPSKIYKIKRPEQSHMDPDPYIDLMVVLPSKSNPSFFELQSGLELSYIKDNKVACSIQNEEELLKRLQEGQIFYALHCTPENLVYDDQALDYPVPAPELIKTTKEDAMIDFEKNYAKALAFRSAATSLLENDTTTVAIFLLHQAAELSLRALLLSLSGQETKTHEIRRIQKQVHRYAPPLSDIFPEETLEERFLLEEFDLAYTHARYCDAYKIAAADLDIIIHKVNLLLERTRQTADSYLKI</sequence>
<evidence type="ECO:0000313" key="3">
    <source>
        <dbReference type="Proteomes" id="UP000199041"/>
    </source>
</evidence>
<accession>A0A1H3VSK0</accession>
<dbReference type="Proteomes" id="UP000199041">
    <property type="component" value="Unassembled WGS sequence"/>
</dbReference>
<dbReference type="AlphaFoldDB" id="A0A1H3VSK0"/>